<keyword evidence="1" id="KW-0472">Membrane</keyword>
<feature type="signal peptide" evidence="2">
    <location>
        <begin position="1"/>
        <end position="29"/>
    </location>
</feature>
<proteinExistence type="predicted"/>
<keyword evidence="1" id="KW-1133">Transmembrane helix</keyword>
<dbReference type="EMBL" id="CAJNNV010024087">
    <property type="protein sequence ID" value="CAE8608908.1"/>
    <property type="molecule type" value="Genomic_DNA"/>
</dbReference>
<keyword evidence="1" id="KW-0812">Transmembrane</keyword>
<evidence type="ECO:0000256" key="2">
    <source>
        <dbReference type="SAM" id="SignalP"/>
    </source>
</evidence>
<dbReference type="EMBL" id="CAJNNV010018759">
    <property type="protein sequence ID" value="CAE8606173.1"/>
    <property type="molecule type" value="Genomic_DNA"/>
</dbReference>
<sequence length="108" mass="12045">MRTLTHSSLFEHCKTRFLVGVLLLFSASAAPPEAKPCSRAPPGTRHVLVVELLLERSTFFFFLLLFLLVPLLLLKLRPNFEISLSTFQLVAKNLSLTSAAVSSSNETW</sequence>
<reference evidence="3" key="1">
    <citation type="submission" date="2021-02" db="EMBL/GenBank/DDBJ databases">
        <authorList>
            <person name="Dougan E. K."/>
            <person name="Rhodes N."/>
            <person name="Thang M."/>
            <person name="Chan C."/>
        </authorList>
    </citation>
    <scope>NUCLEOTIDE SEQUENCE</scope>
</reference>
<name>A0A813F1A5_POLGL</name>
<evidence type="ECO:0000313" key="3">
    <source>
        <dbReference type="EMBL" id="CAE8606173.1"/>
    </source>
</evidence>
<evidence type="ECO:0000256" key="1">
    <source>
        <dbReference type="SAM" id="Phobius"/>
    </source>
</evidence>
<dbReference type="Proteomes" id="UP000654075">
    <property type="component" value="Unassembled WGS sequence"/>
</dbReference>
<keyword evidence="5" id="KW-1185">Reference proteome</keyword>
<feature type="transmembrane region" description="Helical" evidence="1">
    <location>
        <begin position="53"/>
        <end position="74"/>
    </location>
</feature>
<organism evidence="3 5">
    <name type="scientific">Polarella glacialis</name>
    <name type="common">Dinoflagellate</name>
    <dbReference type="NCBI Taxonomy" id="89957"/>
    <lineage>
        <taxon>Eukaryota</taxon>
        <taxon>Sar</taxon>
        <taxon>Alveolata</taxon>
        <taxon>Dinophyceae</taxon>
        <taxon>Suessiales</taxon>
        <taxon>Suessiaceae</taxon>
        <taxon>Polarella</taxon>
    </lineage>
</organism>
<accession>A0A813F1A5</accession>
<evidence type="ECO:0000313" key="5">
    <source>
        <dbReference type="Proteomes" id="UP000654075"/>
    </source>
</evidence>
<comment type="caution">
    <text evidence="3">The sequence shown here is derived from an EMBL/GenBank/DDBJ whole genome shotgun (WGS) entry which is preliminary data.</text>
</comment>
<evidence type="ECO:0000313" key="4">
    <source>
        <dbReference type="EMBL" id="CAE8608908.1"/>
    </source>
</evidence>
<feature type="chain" id="PRO_5036221914" evidence="2">
    <location>
        <begin position="30"/>
        <end position="108"/>
    </location>
</feature>
<gene>
    <name evidence="3" type="ORF">PGLA1383_LOCUS24160</name>
    <name evidence="4" type="ORF">PGLA1383_LOCUS26738</name>
</gene>
<dbReference type="AlphaFoldDB" id="A0A813F1A5"/>
<keyword evidence="2" id="KW-0732">Signal</keyword>
<protein>
    <submittedName>
        <fullName evidence="3">Uncharacterized protein</fullName>
    </submittedName>
</protein>